<feature type="compositionally biased region" description="Basic and acidic residues" evidence="1">
    <location>
        <begin position="74"/>
        <end position="90"/>
    </location>
</feature>
<feature type="region of interest" description="Disordered" evidence="1">
    <location>
        <begin position="31"/>
        <end position="99"/>
    </location>
</feature>
<reference evidence="3" key="1">
    <citation type="journal article" date="2010" name="Science">
        <title>Signatures of adaptation to obligate biotrophy in the Hyaloperonospora arabidopsidis genome.</title>
        <authorList>
            <person name="Baxter L."/>
            <person name="Tripathy S."/>
            <person name="Ishaque N."/>
            <person name="Boot N."/>
            <person name="Cabral A."/>
            <person name="Kemen E."/>
            <person name="Thines M."/>
            <person name="Ah-Fong A."/>
            <person name="Anderson R."/>
            <person name="Badejoko W."/>
            <person name="Bittner-Eddy P."/>
            <person name="Boore J.L."/>
            <person name="Chibucos M.C."/>
            <person name="Coates M."/>
            <person name="Dehal P."/>
            <person name="Delehaunty K."/>
            <person name="Dong S."/>
            <person name="Downton P."/>
            <person name="Dumas B."/>
            <person name="Fabro G."/>
            <person name="Fronick C."/>
            <person name="Fuerstenberg S.I."/>
            <person name="Fulton L."/>
            <person name="Gaulin E."/>
            <person name="Govers F."/>
            <person name="Hughes L."/>
            <person name="Humphray S."/>
            <person name="Jiang R.H."/>
            <person name="Judelson H."/>
            <person name="Kamoun S."/>
            <person name="Kyung K."/>
            <person name="Meijer H."/>
            <person name="Minx P."/>
            <person name="Morris P."/>
            <person name="Nelson J."/>
            <person name="Phuntumart V."/>
            <person name="Qutob D."/>
            <person name="Rehmany A."/>
            <person name="Rougon-Cardoso A."/>
            <person name="Ryden P."/>
            <person name="Torto-Alalibo T."/>
            <person name="Studholme D."/>
            <person name="Wang Y."/>
            <person name="Win J."/>
            <person name="Wood J."/>
            <person name="Clifton S.W."/>
            <person name="Rogers J."/>
            <person name="Van den Ackerveken G."/>
            <person name="Jones J.D."/>
            <person name="McDowell J.M."/>
            <person name="Beynon J."/>
            <person name="Tyler B.M."/>
        </authorList>
    </citation>
    <scope>NUCLEOTIDE SEQUENCE [LARGE SCALE GENOMIC DNA]</scope>
    <source>
        <strain evidence="3">Emoy2</strain>
    </source>
</reference>
<dbReference type="EMBL" id="JH597849">
    <property type="status" value="NOT_ANNOTATED_CDS"/>
    <property type="molecule type" value="Genomic_DNA"/>
</dbReference>
<dbReference type="InParanoid" id="M4BTJ9"/>
<feature type="compositionally biased region" description="Low complexity" evidence="1">
    <location>
        <begin position="36"/>
        <end position="51"/>
    </location>
</feature>
<name>M4BTJ9_HYAAE</name>
<organism evidence="2 3">
    <name type="scientific">Hyaloperonospora arabidopsidis (strain Emoy2)</name>
    <name type="common">Downy mildew agent</name>
    <name type="synonym">Peronospora arabidopsidis</name>
    <dbReference type="NCBI Taxonomy" id="559515"/>
    <lineage>
        <taxon>Eukaryota</taxon>
        <taxon>Sar</taxon>
        <taxon>Stramenopiles</taxon>
        <taxon>Oomycota</taxon>
        <taxon>Peronosporomycetes</taxon>
        <taxon>Peronosporales</taxon>
        <taxon>Peronosporaceae</taxon>
        <taxon>Hyaloperonospora</taxon>
    </lineage>
</organism>
<dbReference type="eggNOG" id="ENOG502QSXI">
    <property type="taxonomic scope" value="Eukaryota"/>
</dbReference>
<dbReference type="Proteomes" id="UP000011713">
    <property type="component" value="Unassembled WGS sequence"/>
</dbReference>
<accession>M4BTJ9</accession>
<dbReference type="STRING" id="559515.M4BTJ9"/>
<dbReference type="PANTHER" id="PTHR35397">
    <property type="entry name" value="C2 DOMAIN-CONTAINING PROTEIN-RELATED"/>
    <property type="match status" value="1"/>
</dbReference>
<keyword evidence="3" id="KW-1185">Reference proteome</keyword>
<evidence type="ECO:0000256" key="1">
    <source>
        <dbReference type="SAM" id="MobiDB-lite"/>
    </source>
</evidence>
<evidence type="ECO:0000313" key="2">
    <source>
        <dbReference type="EnsemblProtists" id="HpaP809784"/>
    </source>
</evidence>
<dbReference type="PANTHER" id="PTHR35397:SF1">
    <property type="entry name" value="ARMADILLO-LIKE HELICAL DOMAIN-CONTAINING PROTEIN"/>
    <property type="match status" value="1"/>
</dbReference>
<sequence>MRTSFALSWFGLSFDYSYTGTVNANNLADSGHKRLSASSPRSSPRSGSTLSITISSPNSRGFGSGHSTPTSDYKSGDSFHLDRPKARSISEDGLNQSESLQPKMDSNIQLKLNRLLESVYAAAKTYIERQSENGNLLRKQTMQATWKKKGMLLKQGFIYKNTWESKPFFRFKKTS</sequence>
<dbReference type="AlphaFoldDB" id="M4BTJ9"/>
<dbReference type="EnsemblProtists" id="HpaT809784">
    <property type="protein sequence ID" value="HpaP809784"/>
    <property type="gene ID" value="HpaG809784"/>
</dbReference>
<evidence type="ECO:0000313" key="3">
    <source>
        <dbReference type="Proteomes" id="UP000011713"/>
    </source>
</evidence>
<protein>
    <submittedName>
        <fullName evidence="2">Uncharacterized protein</fullName>
    </submittedName>
</protein>
<dbReference type="HOGENOM" id="CLU_1535412_0_0_1"/>
<proteinExistence type="predicted"/>
<reference evidence="2" key="2">
    <citation type="submission" date="2015-06" db="UniProtKB">
        <authorList>
            <consortium name="EnsemblProtists"/>
        </authorList>
    </citation>
    <scope>IDENTIFICATION</scope>
    <source>
        <strain evidence="2">Emoy2</strain>
    </source>
</reference>
<feature type="compositionally biased region" description="Polar residues" evidence="1">
    <location>
        <begin position="52"/>
        <end position="73"/>
    </location>
</feature>
<dbReference type="VEuPathDB" id="FungiDB:HpaG809784"/>